<organism evidence="4 5">
    <name type="scientific">Sporobacter termitidis DSM 10068</name>
    <dbReference type="NCBI Taxonomy" id="1123282"/>
    <lineage>
        <taxon>Bacteria</taxon>
        <taxon>Bacillati</taxon>
        <taxon>Bacillota</taxon>
        <taxon>Clostridia</taxon>
        <taxon>Eubacteriales</taxon>
        <taxon>Oscillospiraceae</taxon>
        <taxon>Sporobacter</taxon>
    </lineage>
</organism>
<feature type="chain" id="PRO_5012047956" description="DUF8173 domain-containing protein" evidence="2">
    <location>
        <begin position="24"/>
        <end position="370"/>
    </location>
</feature>
<accession>A0A1M5ZAX3</accession>
<keyword evidence="1" id="KW-0812">Transmembrane</keyword>
<evidence type="ECO:0000313" key="5">
    <source>
        <dbReference type="Proteomes" id="UP000183995"/>
    </source>
</evidence>
<keyword evidence="5" id="KW-1185">Reference proteome</keyword>
<dbReference type="InterPro" id="IPR058486">
    <property type="entry name" value="DUF8173"/>
</dbReference>
<dbReference type="EMBL" id="FQXV01000015">
    <property type="protein sequence ID" value="SHI21053.1"/>
    <property type="molecule type" value="Genomic_DNA"/>
</dbReference>
<dbReference type="STRING" id="1123282.SAMN02745823_03442"/>
<dbReference type="Pfam" id="PF26514">
    <property type="entry name" value="DUF8173"/>
    <property type="match status" value="1"/>
</dbReference>
<sequence length="370" mass="39669">MNKLKTVLCFALVCILLAGTASAAVTDSADNRFDFAGNVIADRNVTGDYVAIGQNIKLEAGVKGDIIAIGRAITITDQDAVQNIFALGQYVTVRAKSARNIYATGADVTVSDGTDVKGAYLCGVNISFGGTAQDAYMAGASVTEDGTIYGDLTIRSDHITFGRNATVGGHLTVIGTVKPQLPPNIDPAKMTFKRVMHPRNDNKPAGQQGVNRFKVIMAAVGVVTAVILALLMTLFRGGYFKARALEFRKRWWKDLLFGIIAFIVMPVAALVCMLTIFAIPIGVIVLAIYAVLIYLAPVITGMILGRVVLPRMSRYLSAGLGAAVIELLMLVPILKLVIALLCAFYTLGITVVRMKPRRENNPPGELKPHE</sequence>
<reference evidence="4 5" key="1">
    <citation type="submission" date="2016-11" db="EMBL/GenBank/DDBJ databases">
        <authorList>
            <person name="Jaros S."/>
            <person name="Januszkiewicz K."/>
            <person name="Wedrychowicz H."/>
        </authorList>
    </citation>
    <scope>NUCLEOTIDE SEQUENCE [LARGE SCALE GENOMIC DNA]</scope>
    <source>
        <strain evidence="4 5">DSM 10068</strain>
    </source>
</reference>
<feature type="transmembrane region" description="Helical" evidence="1">
    <location>
        <begin position="283"/>
        <end position="305"/>
    </location>
</feature>
<dbReference type="Proteomes" id="UP000183995">
    <property type="component" value="Unassembled WGS sequence"/>
</dbReference>
<keyword evidence="1" id="KW-0472">Membrane</keyword>
<keyword evidence="2" id="KW-0732">Signal</keyword>
<evidence type="ECO:0000259" key="3">
    <source>
        <dbReference type="Pfam" id="PF26514"/>
    </source>
</evidence>
<gene>
    <name evidence="4" type="ORF">SAMN02745823_03442</name>
</gene>
<feature type="transmembrane region" description="Helical" evidence="1">
    <location>
        <begin position="255"/>
        <end position="277"/>
    </location>
</feature>
<name>A0A1M5ZAX3_9FIRM</name>
<dbReference type="RefSeq" id="WP_073081874.1">
    <property type="nucleotide sequence ID" value="NZ_FQXV01000015.1"/>
</dbReference>
<proteinExistence type="predicted"/>
<feature type="domain" description="DUF8173" evidence="3">
    <location>
        <begin position="214"/>
        <end position="352"/>
    </location>
</feature>
<evidence type="ECO:0000256" key="1">
    <source>
        <dbReference type="SAM" id="Phobius"/>
    </source>
</evidence>
<protein>
    <recommendedName>
        <fullName evidence="3">DUF8173 domain-containing protein</fullName>
    </recommendedName>
</protein>
<feature type="signal peptide" evidence="2">
    <location>
        <begin position="1"/>
        <end position="23"/>
    </location>
</feature>
<dbReference type="AlphaFoldDB" id="A0A1M5ZAX3"/>
<feature type="transmembrane region" description="Helical" evidence="1">
    <location>
        <begin position="336"/>
        <end position="352"/>
    </location>
</feature>
<feature type="transmembrane region" description="Helical" evidence="1">
    <location>
        <begin position="215"/>
        <end position="235"/>
    </location>
</feature>
<evidence type="ECO:0000313" key="4">
    <source>
        <dbReference type="EMBL" id="SHI21053.1"/>
    </source>
</evidence>
<evidence type="ECO:0000256" key="2">
    <source>
        <dbReference type="SAM" id="SignalP"/>
    </source>
</evidence>
<keyword evidence="1" id="KW-1133">Transmembrane helix</keyword>